<dbReference type="SUPFAM" id="SSF56112">
    <property type="entry name" value="Protein kinase-like (PK-like)"/>
    <property type="match status" value="1"/>
</dbReference>
<keyword evidence="8" id="KW-0963">Cytoplasm</keyword>
<comment type="similarity">
    <text evidence="3">Belongs to the protein kinase superfamily. NEK Ser/Thr protein kinase family. NIMA subfamily.</text>
</comment>
<dbReference type="GO" id="GO:0000922">
    <property type="term" value="C:spindle pole"/>
    <property type="evidence" value="ECO:0007669"/>
    <property type="project" value="UniProtKB-SubCell"/>
</dbReference>
<evidence type="ECO:0000256" key="8">
    <source>
        <dbReference type="ARBA" id="ARBA00023212"/>
    </source>
</evidence>
<dbReference type="Gene3D" id="3.30.200.20">
    <property type="entry name" value="Phosphorylase Kinase, domain 1"/>
    <property type="match status" value="1"/>
</dbReference>
<reference evidence="11 12" key="1">
    <citation type="submission" date="2019-02" db="EMBL/GenBank/DDBJ databases">
        <title>Deep-cultivation of Planctomycetes and their phenomic and genomic characterization uncovers novel biology.</title>
        <authorList>
            <person name="Wiegand S."/>
            <person name="Jogler M."/>
            <person name="Boedeker C."/>
            <person name="Pinto D."/>
            <person name="Vollmers J."/>
            <person name="Rivas-Marin E."/>
            <person name="Kohn T."/>
            <person name="Peeters S.H."/>
            <person name="Heuer A."/>
            <person name="Rast P."/>
            <person name="Oberbeckmann S."/>
            <person name="Bunk B."/>
            <person name="Jeske O."/>
            <person name="Meyerdierks A."/>
            <person name="Storesund J.E."/>
            <person name="Kallscheuer N."/>
            <person name="Luecker S."/>
            <person name="Lage O.M."/>
            <person name="Pohl T."/>
            <person name="Merkel B.J."/>
            <person name="Hornburger P."/>
            <person name="Mueller R.-W."/>
            <person name="Bruemmer F."/>
            <person name="Labrenz M."/>
            <person name="Spormann A.M."/>
            <person name="Op den Camp H."/>
            <person name="Overmann J."/>
            <person name="Amann R."/>
            <person name="Jetten M.S.M."/>
            <person name="Mascher T."/>
            <person name="Medema M.H."/>
            <person name="Devos D.P."/>
            <person name="Kaster A.-K."/>
            <person name="Ovreas L."/>
            <person name="Rohde M."/>
            <person name="Galperin M.Y."/>
            <person name="Jogler C."/>
        </authorList>
    </citation>
    <scope>NUCLEOTIDE SEQUENCE [LARGE SCALE GENOMIC DNA]</scope>
    <source>
        <strain evidence="11 12">Mal4</strain>
    </source>
</reference>
<comment type="subcellular location">
    <subcellularLocation>
        <location evidence="1">Cytoplasm</location>
        <location evidence="1">Cytoskeleton</location>
        <location evidence="1">Microtubule organizing center</location>
        <location evidence="1">Centrosome</location>
    </subcellularLocation>
    <subcellularLocation>
        <location evidence="2">Cytoplasm</location>
        <location evidence="2">Cytoskeleton</location>
        <location evidence="2">Spindle pole</location>
    </subcellularLocation>
</comment>
<evidence type="ECO:0000256" key="2">
    <source>
        <dbReference type="ARBA" id="ARBA00004647"/>
    </source>
</evidence>
<evidence type="ECO:0000256" key="3">
    <source>
        <dbReference type="ARBA" id="ARBA00010886"/>
    </source>
</evidence>
<evidence type="ECO:0000256" key="9">
    <source>
        <dbReference type="PROSITE-ProRule" id="PRU10141"/>
    </source>
</evidence>
<evidence type="ECO:0000256" key="6">
    <source>
        <dbReference type="ARBA" id="ARBA00022777"/>
    </source>
</evidence>
<keyword evidence="5 9" id="KW-0547">Nucleotide-binding</keyword>
<dbReference type="PANTHER" id="PTHR43289">
    <property type="entry name" value="MITOGEN-ACTIVATED PROTEIN KINASE KINASE KINASE 20-RELATED"/>
    <property type="match status" value="1"/>
</dbReference>
<dbReference type="CDD" id="cd14014">
    <property type="entry name" value="STKc_PknB_like"/>
    <property type="match status" value="1"/>
</dbReference>
<dbReference type="GO" id="GO:0004674">
    <property type="term" value="F:protein serine/threonine kinase activity"/>
    <property type="evidence" value="ECO:0007669"/>
    <property type="project" value="UniProtKB-EC"/>
</dbReference>
<dbReference type="PROSITE" id="PS00107">
    <property type="entry name" value="PROTEIN_KINASE_ATP"/>
    <property type="match status" value="1"/>
</dbReference>
<dbReference type="GO" id="GO:0005813">
    <property type="term" value="C:centrosome"/>
    <property type="evidence" value="ECO:0007669"/>
    <property type="project" value="UniProtKB-SubCell"/>
</dbReference>
<dbReference type="Gene3D" id="1.10.510.10">
    <property type="entry name" value="Transferase(Phosphotransferase) domain 1"/>
    <property type="match status" value="1"/>
</dbReference>
<gene>
    <name evidence="11" type="primary">prkC_25</name>
    <name evidence="11" type="ORF">Mal4_53880</name>
</gene>
<dbReference type="EC" id="2.7.11.1" evidence="11"/>
<dbReference type="InterPro" id="IPR011009">
    <property type="entry name" value="Kinase-like_dom_sf"/>
</dbReference>
<dbReference type="InterPro" id="IPR001245">
    <property type="entry name" value="Ser-Thr/Tyr_kinase_cat_dom"/>
</dbReference>
<name>A0A517ZEU3_9PLAN</name>
<accession>A0A517ZEU3</accession>
<feature type="binding site" evidence="9">
    <location>
        <position position="136"/>
    </location>
    <ligand>
        <name>ATP</name>
        <dbReference type="ChEBI" id="CHEBI:30616"/>
    </ligand>
</feature>
<evidence type="ECO:0000313" key="12">
    <source>
        <dbReference type="Proteomes" id="UP000320496"/>
    </source>
</evidence>
<protein>
    <submittedName>
        <fullName evidence="11">Serine/threonine-protein kinase PrkC</fullName>
        <ecNumber evidence="11">2.7.11.1</ecNumber>
    </submittedName>
</protein>
<evidence type="ECO:0000256" key="5">
    <source>
        <dbReference type="ARBA" id="ARBA00022741"/>
    </source>
</evidence>
<proteinExistence type="inferred from homology"/>
<dbReference type="Proteomes" id="UP000320496">
    <property type="component" value="Chromosome"/>
</dbReference>
<organism evidence="11 12">
    <name type="scientific">Maioricimonas rarisocia</name>
    <dbReference type="NCBI Taxonomy" id="2528026"/>
    <lineage>
        <taxon>Bacteria</taxon>
        <taxon>Pseudomonadati</taxon>
        <taxon>Planctomycetota</taxon>
        <taxon>Planctomycetia</taxon>
        <taxon>Planctomycetales</taxon>
        <taxon>Planctomycetaceae</taxon>
        <taxon>Maioricimonas</taxon>
    </lineage>
</organism>
<evidence type="ECO:0000256" key="7">
    <source>
        <dbReference type="ARBA" id="ARBA00022840"/>
    </source>
</evidence>
<keyword evidence="8" id="KW-0206">Cytoskeleton</keyword>
<keyword evidence="4 11" id="KW-0808">Transferase</keyword>
<evidence type="ECO:0000256" key="4">
    <source>
        <dbReference type="ARBA" id="ARBA00022679"/>
    </source>
</evidence>
<keyword evidence="7 9" id="KW-0067">ATP-binding</keyword>
<evidence type="ECO:0000259" key="10">
    <source>
        <dbReference type="PROSITE" id="PS50011"/>
    </source>
</evidence>
<sequence>MERACGMSELSDQFGFRPDGYPVSGDDQGLQARLPLEVLASRFVDEVRHGRNPSIESYAVDHPHYAGEIRALFPTLVAMERLKGEREVGFLKARLTGTFEIDRLGHCRIIREVGRGGMGVVFEAVEEPVGRRVAVKLLPWHTSNVPRWYGRFKTEARFAANLRHRHIVPIFSFGEQQGFSYYVMQFVEGASLDWIIQQLSKRESITVAEIVRGGREPDTATDTADRPASARDVAAALVERPTPPPSGELPSGTLRRDSWSTFAKLAVQAAHALRYAHGQGTLHNDIKPGNLLVDGRGHLWMTDFGLAHSLDADSLSSDGRINGTLRYMAPERFEGRGDERSDVYSLGITLYELCTRTPVFAAEKRSDVIDRIVRGDLPPPRSIERTVPKSLETIILNAVASNPDDRYPSAGPLASDLLRFLNGETVTRLRISKRRTRLRWPRLGR</sequence>
<dbReference type="OrthoDB" id="6111975at2"/>
<dbReference type="InterPro" id="IPR017441">
    <property type="entry name" value="Protein_kinase_ATP_BS"/>
</dbReference>
<keyword evidence="6 11" id="KW-0418">Kinase</keyword>
<keyword evidence="12" id="KW-1185">Reference proteome</keyword>
<dbReference type="PROSITE" id="PS50011">
    <property type="entry name" value="PROTEIN_KINASE_DOM"/>
    <property type="match status" value="1"/>
</dbReference>
<dbReference type="PANTHER" id="PTHR43289:SF34">
    <property type="entry name" value="SERINE_THREONINE-PROTEIN KINASE YBDM-RELATED"/>
    <property type="match status" value="1"/>
</dbReference>
<feature type="domain" description="Protein kinase" evidence="10">
    <location>
        <begin position="107"/>
        <end position="421"/>
    </location>
</feature>
<dbReference type="SMART" id="SM00220">
    <property type="entry name" value="S_TKc"/>
    <property type="match status" value="1"/>
</dbReference>
<evidence type="ECO:0000313" key="11">
    <source>
        <dbReference type="EMBL" id="QDU41023.1"/>
    </source>
</evidence>
<dbReference type="AlphaFoldDB" id="A0A517ZEU3"/>
<dbReference type="EMBL" id="CP036275">
    <property type="protein sequence ID" value="QDU41023.1"/>
    <property type="molecule type" value="Genomic_DNA"/>
</dbReference>
<dbReference type="KEGG" id="mri:Mal4_53880"/>
<dbReference type="Pfam" id="PF07714">
    <property type="entry name" value="PK_Tyr_Ser-Thr"/>
    <property type="match status" value="1"/>
</dbReference>
<dbReference type="InterPro" id="IPR000719">
    <property type="entry name" value="Prot_kinase_dom"/>
</dbReference>
<evidence type="ECO:0000256" key="1">
    <source>
        <dbReference type="ARBA" id="ARBA00004300"/>
    </source>
</evidence>
<dbReference type="GO" id="GO:0005524">
    <property type="term" value="F:ATP binding"/>
    <property type="evidence" value="ECO:0007669"/>
    <property type="project" value="UniProtKB-UniRule"/>
</dbReference>